<dbReference type="Proteomes" id="UP000430146">
    <property type="component" value="Unassembled WGS sequence"/>
</dbReference>
<dbReference type="GO" id="GO:0005506">
    <property type="term" value="F:iron ion binding"/>
    <property type="evidence" value="ECO:0007669"/>
    <property type="project" value="InterPro"/>
</dbReference>
<evidence type="ECO:0000256" key="1">
    <source>
        <dbReference type="ARBA" id="ARBA00010617"/>
    </source>
</evidence>
<keyword evidence="4 7" id="KW-0560">Oxidoreductase</keyword>
<dbReference type="GO" id="GO:0020037">
    <property type="term" value="F:heme binding"/>
    <property type="evidence" value="ECO:0007669"/>
    <property type="project" value="InterPro"/>
</dbReference>
<dbReference type="PROSITE" id="PS00086">
    <property type="entry name" value="CYTOCHROME_P450"/>
    <property type="match status" value="1"/>
</dbReference>
<keyword evidence="6 7" id="KW-0503">Monooxygenase</keyword>
<dbReference type="CDD" id="cd11035">
    <property type="entry name" value="P450cam-like"/>
    <property type="match status" value="1"/>
</dbReference>
<evidence type="ECO:0000313" key="9">
    <source>
        <dbReference type="Proteomes" id="UP000430146"/>
    </source>
</evidence>
<evidence type="ECO:0000256" key="4">
    <source>
        <dbReference type="ARBA" id="ARBA00023002"/>
    </source>
</evidence>
<keyword evidence="5 7" id="KW-0408">Iron</keyword>
<reference evidence="8 9" key="1">
    <citation type="submission" date="2019-11" db="EMBL/GenBank/DDBJ databases">
        <authorList>
            <person name="Holert J."/>
        </authorList>
    </citation>
    <scope>NUCLEOTIDE SEQUENCE [LARGE SCALE GENOMIC DNA]</scope>
    <source>
        <strain evidence="8">BC8_1</strain>
    </source>
</reference>
<dbReference type="AlphaFoldDB" id="A0A5S9RBR3"/>
<dbReference type="SUPFAM" id="SSF48264">
    <property type="entry name" value="Cytochrome P450"/>
    <property type="match status" value="1"/>
</dbReference>
<dbReference type="InterPro" id="IPR036396">
    <property type="entry name" value="Cyt_P450_sf"/>
</dbReference>
<accession>A0A5S9RBR3</accession>
<dbReference type="InterPro" id="IPR001128">
    <property type="entry name" value="Cyt_P450"/>
</dbReference>
<keyword evidence="9" id="KW-1185">Reference proteome</keyword>
<keyword evidence="2 7" id="KW-0349">Heme</keyword>
<name>A0A5S9RBR3_MYCVN</name>
<evidence type="ECO:0000256" key="3">
    <source>
        <dbReference type="ARBA" id="ARBA00022723"/>
    </source>
</evidence>
<evidence type="ECO:0000256" key="6">
    <source>
        <dbReference type="ARBA" id="ARBA00023033"/>
    </source>
</evidence>
<comment type="similarity">
    <text evidence="1 7">Belongs to the cytochrome P450 family.</text>
</comment>
<dbReference type="PRINTS" id="PR00385">
    <property type="entry name" value="P450"/>
</dbReference>
<keyword evidence="3 7" id="KW-0479">Metal-binding</keyword>
<dbReference type="GO" id="GO:0018683">
    <property type="term" value="F:camphor 5-monooxygenase activity"/>
    <property type="evidence" value="ECO:0007669"/>
    <property type="project" value="UniProtKB-EC"/>
</dbReference>
<protein>
    <submittedName>
        <fullName evidence="8">Camphor 5-monooxygenase</fullName>
        <ecNumber evidence="8">1.14.15.1</ecNumber>
    </submittedName>
</protein>
<dbReference type="PANTHER" id="PTHR46696:SF6">
    <property type="entry name" value="P450, PUTATIVE (EUROFUNG)-RELATED"/>
    <property type="match status" value="1"/>
</dbReference>
<proteinExistence type="inferred from homology"/>
<dbReference type="OrthoDB" id="3599725at2"/>
<evidence type="ECO:0000256" key="5">
    <source>
        <dbReference type="ARBA" id="ARBA00023004"/>
    </source>
</evidence>
<dbReference type="InterPro" id="IPR017972">
    <property type="entry name" value="Cyt_P450_CS"/>
</dbReference>
<dbReference type="EC" id="1.14.15.1" evidence="8"/>
<dbReference type="InterPro" id="IPR002397">
    <property type="entry name" value="Cyt_P450_B"/>
</dbReference>
<dbReference type="PRINTS" id="PR00359">
    <property type="entry name" value="BP450"/>
</dbReference>
<dbReference type="EMBL" id="CACSIP010000075">
    <property type="protein sequence ID" value="CAA0137514.1"/>
    <property type="molecule type" value="Genomic_DNA"/>
</dbReference>
<evidence type="ECO:0000256" key="2">
    <source>
        <dbReference type="ARBA" id="ARBA00022617"/>
    </source>
</evidence>
<sequence length="399" mass="44778">MTSTDTSKSAAPSCPVLNFDYTELKPAGTWFEKWAETGQEYPYFLNQFGQGFWTVANYQGALEVLQDPHTFSSSAIYVQDPNPVYKWIPEMLDGDEHRRWRQLLAPHFSPSAVQRMAERIRERARGLVESLAERGSCDFMADFAQLYPTSIFLELIGLPVEELPQFMEWEHAALHGGQSDDNDAMISAMMMVAERFNALIAERRAEPRDDLFSKAIGFEIDGRPVTDEELCSFGLLMFLAGLDTVSVTLGWAFRHLAMNPDDRDRLVSDPGLIPNAIEEFMRAYAIVIPGRKVAVDTEFHGCPMKAGDMVSVPLAAAMRDPEAFPDASTIDITRTRNNHIAFGAGPHRCLGSHLARLELKIALEEWHRLIPDYAIPADANLLETGLTIGLETLPLEWNR</sequence>
<evidence type="ECO:0000313" key="8">
    <source>
        <dbReference type="EMBL" id="CAA0137514.1"/>
    </source>
</evidence>
<evidence type="ECO:0000256" key="7">
    <source>
        <dbReference type="RuleBase" id="RU000461"/>
    </source>
</evidence>
<dbReference type="Gene3D" id="1.10.630.10">
    <property type="entry name" value="Cytochrome P450"/>
    <property type="match status" value="1"/>
</dbReference>
<organism evidence="8 9">
    <name type="scientific">Mycolicibacterium vanbaalenii</name>
    <name type="common">Mycobacterium vanbaalenii</name>
    <dbReference type="NCBI Taxonomy" id="110539"/>
    <lineage>
        <taxon>Bacteria</taxon>
        <taxon>Bacillati</taxon>
        <taxon>Actinomycetota</taxon>
        <taxon>Actinomycetes</taxon>
        <taxon>Mycobacteriales</taxon>
        <taxon>Mycobacteriaceae</taxon>
        <taxon>Mycolicibacterium</taxon>
    </lineage>
</organism>
<dbReference type="Pfam" id="PF00067">
    <property type="entry name" value="p450"/>
    <property type="match status" value="2"/>
</dbReference>
<dbReference type="PANTHER" id="PTHR46696">
    <property type="entry name" value="P450, PUTATIVE (EUROFUNG)-RELATED"/>
    <property type="match status" value="1"/>
</dbReference>
<gene>
    <name evidence="8" type="primary">camC</name>
    <name evidence="8" type="ORF">AELLOGFF_02268</name>
</gene>